<dbReference type="Pfam" id="PF00149">
    <property type="entry name" value="Metallophos"/>
    <property type="match status" value="1"/>
</dbReference>
<comment type="catalytic activity">
    <reaction evidence="4">
        <text>O-phospho-L-threonyl-[protein] + H2O = L-threonyl-[protein] + phosphate</text>
        <dbReference type="Rhea" id="RHEA:47004"/>
        <dbReference type="Rhea" id="RHEA-COMP:11060"/>
        <dbReference type="Rhea" id="RHEA-COMP:11605"/>
        <dbReference type="ChEBI" id="CHEBI:15377"/>
        <dbReference type="ChEBI" id="CHEBI:30013"/>
        <dbReference type="ChEBI" id="CHEBI:43474"/>
        <dbReference type="ChEBI" id="CHEBI:61977"/>
        <dbReference type="EC" id="3.1.3.16"/>
    </reaction>
</comment>
<dbReference type="SUPFAM" id="SSF56300">
    <property type="entry name" value="Metallo-dependent phosphatases"/>
    <property type="match status" value="1"/>
</dbReference>
<dbReference type="Gene3D" id="3.60.21.10">
    <property type="match status" value="1"/>
</dbReference>
<dbReference type="PANTHER" id="PTHR45668:SF9">
    <property type="entry name" value="SERINE_THREONINE-PROTEIN PHOSPHATASE 7"/>
    <property type="match status" value="1"/>
</dbReference>
<keyword evidence="8" id="KW-1185">Reference proteome</keyword>
<dbReference type="InterPro" id="IPR041754">
    <property type="entry name" value="MPP_PP7"/>
</dbReference>
<dbReference type="GO" id="GO:0004722">
    <property type="term" value="F:protein serine/threonine phosphatase activity"/>
    <property type="evidence" value="ECO:0007669"/>
    <property type="project" value="UniProtKB-EC"/>
</dbReference>
<feature type="compositionally biased region" description="Low complexity" evidence="5">
    <location>
        <begin position="12"/>
        <end position="34"/>
    </location>
</feature>
<keyword evidence="2" id="KW-0479">Metal-binding</keyword>
<evidence type="ECO:0000256" key="1">
    <source>
        <dbReference type="ARBA" id="ARBA00001936"/>
    </source>
</evidence>
<dbReference type="PANTHER" id="PTHR45668">
    <property type="entry name" value="SERINE/THREONINE-PROTEIN PHOSPHATASE 5-RELATED"/>
    <property type="match status" value="1"/>
</dbReference>
<proteinExistence type="inferred from homology"/>
<sequence length="491" mass="54930">MDARRVTRASVQQQQKQQQQQQQHQHQHQQQQQQENGSQREYGGEEEGGEEDLMMSVRWPENGVLTLEWVQELGKKLDYASRSLLPTELPNVLPVAVIDSLLLAAHKLLHKEPNCVEVPVDPSCKAVLVGDVHGQFHDVLHLLEIAGPPSANRLFVFNGDYVDRGAWGFETYFYLLAWKLLLPHRVFLLRGNHETKFCTSAYGFEQEIMSKFGDRSKHLYRKLLGCFEGHPLAARVAGCVYMAHGGLFRQVEKEPPKKTKGKSYRGLFMLACLNNNIVNAGDRRLLSGRNHADKPLKLGTLDDLAKARRMVLDPSGFGTNVIPGDVLWSDPSPENGLSHNDSRGIGLLFGPDCTQEFMEKHKLKLIVRSHEGPDARDKRPDMEAMDKGYTVDHVVKAGKLITLFSAPDYPQFQASEDRYNNKGAYIVLQAPDFSVPHFFEFEAVQPRPKVTPYYDFVNSIDSDEELDLGSGSGSEGEGSEGSAGSGSDKES</sequence>
<dbReference type="FunFam" id="3.60.21.10:FF:000064">
    <property type="entry name" value="Serine/threonine-protein phosphatase"/>
    <property type="match status" value="1"/>
</dbReference>
<comment type="cofactor">
    <cofactor evidence="1">
        <name>Mn(2+)</name>
        <dbReference type="ChEBI" id="CHEBI:29035"/>
    </cofactor>
</comment>
<evidence type="ECO:0000256" key="3">
    <source>
        <dbReference type="ARBA" id="ARBA00023211"/>
    </source>
</evidence>
<dbReference type="InterPro" id="IPR051134">
    <property type="entry name" value="PPP_phosphatase"/>
</dbReference>
<dbReference type="OrthoDB" id="445564at2759"/>
<organism evidence="7 8">
    <name type="scientific">Ceratodon purpureus</name>
    <name type="common">Fire moss</name>
    <name type="synonym">Dicranum purpureum</name>
    <dbReference type="NCBI Taxonomy" id="3225"/>
    <lineage>
        <taxon>Eukaryota</taxon>
        <taxon>Viridiplantae</taxon>
        <taxon>Streptophyta</taxon>
        <taxon>Embryophyta</taxon>
        <taxon>Bryophyta</taxon>
        <taxon>Bryophytina</taxon>
        <taxon>Bryopsida</taxon>
        <taxon>Dicranidae</taxon>
        <taxon>Pseudoditrichales</taxon>
        <taxon>Ditrichaceae</taxon>
        <taxon>Ceratodon</taxon>
    </lineage>
</organism>
<dbReference type="EMBL" id="CM026428">
    <property type="protein sequence ID" value="KAG0567279.1"/>
    <property type="molecule type" value="Genomic_DNA"/>
</dbReference>
<reference evidence="7" key="1">
    <citation type="submission" date="2020-06" db="EMBL/GenBank/DDBJ databases">
        <title>WGS assembly of Ceratodon purpureus strain R40.</title>
        <authorList>
            <person name="Carey S.B."/>
            <person name="Jenkins J."/>
            <person name="Shu S."/>
            <person name="Lovell J.T."/>
            <person name="Sreedasyam A."/>
            <person name="Maumus F."/>
            <person name="Tiley G.P."/>
            <person name="Fernandez-Pozo N."/>
            <person name="Barry K."/>
            <person name="Chen C."/>
            <person name="Wang M."/>
            <person name="Lipzen A."/>
            <person name="Daum C."/>
            <person name="Saski C.A."/>
            <person name="Payton A.C."/>
            <person name="Mcbreen J.C."/>
            <person name="Conrad R.E."/>
            <person name="Kollar L.M."/>
            <person name="Olsson S."/>
            <person name="Huttunen S."/>
            <person name="Landis J.B."/>
            <person name="Wickett N.J."/>
            <person name="Johnson M.G."/>
            <person name="Rensing S.A."/>
            <person name="Grimwood J."/>
            <person name="Schmutz J."/>
            <person name="Mcdaniel S.F."/>
        </authorList>
    </citation>
    <scope>NUCLEOTIDE SEQUENCE</scope>
    <source>
        <strain evidence="7">R40</strain>
    </source>
</reference>
<dbReference type="AlphaFoldDB" id="A0A8T0HAR9"/>
<dbReference type="PRINTS" id="PR00114">
    <property type="entry name" value="STPHPHTASE"/>
</dbReference>
<dbReference type="InterPro" id="IPR006186">
    <property type="entry name" value="Ser/Thr-sp_prot-phosphatase"/>
</dbReference>
<evidence type="ECO:0000256" key="2">
    <source>
        <dbReference type="ARBA" id="ARBA00022723"/>
    </source>
</evidence>
<evidence type="ECO:0000256" key="5">
    <source>
        <dbReference type="SAM" id="MobiDB-lite"/>
    </source>
</evidence>
<dbReference type="InterPro" id="IPR029052">
    <property type="entry name" value="Metallo-depent_PP-like"/>
</dbReference>
<protein>
    <recommendedName>
        <fullName evidence="4">Serine/threonine-protein phosphatase</fullName>
        <ecNumber evidence="4">3.1.3.16</ecNumber>
    </recommendedName>
</protein>
<feature type="region of interest" description="Disordered" evidence="5">
    <location>
        <begin position="464"/>
        <end position="491"/>
    </location>
</feature>
<feature type="compositionally biased region" description="Gly residues" evidence="5">
    <location>
        <begin position="470"/>
        <end position="484"/>
    </location>
</feature>
<feature type="region of interest" description="Disordered" evidence="5">
    <location>
        <begin position="1"/>
        <end position="51"/>
    </location>
</feature>
<keyword evidence="4" id="KW-0378">Hydrolase</keyword>
<keyword evidence="3" id="KW-0464">Manganese</keyword>
<comment type="similarity">
    <text evidence="4">Belongs to the PPP phosphatase family.</text>
</comment>
<dbReference type="EC" id="3.1.3.16" evidence="4"/>
<comment type="caution">
    <text evidence="7">The sequence shown here is derived from an EMBL/GenBank/DDBJ whole genome shotgun (WGS) entry which is preliminary data.</text>
</comment>
<dbReference type="SMART" id="SM00156">
    <property type="entry name" value="PP2Ac"/>
    <property type="match status" value="1"/>
</dbReference>
<feature type="domain" description="Serine/threonine specific protein phosphatases" evidence="6">
    <location>
        <begin position="189"/>
        <end position="194"/>
    </location>
</feature>
<dbReference type="PROSITE" id="PS00125">
    <property type="entry name" value="SER_THR_PHOSPHATASE"/>
    <property type="match status" value="1"/>
</dbReference>
<evidence type="ECO:0000259" key="6">
    <source>
        <dbReference type="PROSITE" id="PS00125"/>
    </source>
</evidence>
<dbReference type="CDD" id="cd07418">
    <property type="entry name" value="MPP_PP7"/>
    <property type="match status" value="1"/>
</dbReference>
<dbReference type="InterPro" id="IPR004843">
    <property type="entry name" value="Calcineurin-like_PHP"/>
</dbReference>
<evidence type="ECO:0000256" key="4">
    <source>
        <dbReference type="RuleBase" id="RU004273"/>
    </source>
</evidence>
<dbReference type="GO" id="GO:0046872">
    <property type="term" value="F:metal ion binding"/>
    <property type="evidence" value="ECO:0007669"/>
    <property type="project" value="UniProtKB-KW"/>
</dbReference>
<evidence type="ECO:0000313" key="7">
    <source>
        <dbReference type="EMBL" id="KAG0567279.1"/>
    </source>
</evidence>
<name>A0A8T0HAR9_CERPU</name>
<dbReference type="Proteomes" id="UP000822688">
    <property type="component" value="Chromosome 7"/>
</dbReference>
<evidence type="ECO:0000313" key="8">
    <source>
        <dbReference type="Proteomes" id="UP000822688"/>
    </source>
</evidence>
<accession>A0A8T0HAR9</accession>
<gene>
    <name evidence="7" type="ORF">KC19_7G123300</name>
</gene>